<gene>
    <name evidence="3" type="ORF">EWB00_010510</name>
</gene>
<evidence type="ECO:0000313" key="3">
    <source>
        <dbReference type="EMBL" id="TNN21369.1"/>
    </source>
</evidence>
<feature type="transmembrane region" description="Helical" evidence="2">
    <location>
        <begin position="224"/>
        <end position="242"/>
    </location>
</feature>
<proteinExistence type="predicted"/>
<sequence>MQKHFYFQSSRTIMIWSWEYISKLLVPCEILIATKLIFRFFSFPFLFFPHNTASSFLIDSIFSSPITVFSLFVIINWLSHYFYLLCFIIISSRSIRSDVWKLIRSGITYKVPFTLSNIELFVYTYTSTLYFLGLLNENESVFGVICCFLMFLSLSLYKCILSWQVLRLSNDPFVRLLLDARLPLCLSFYGLYIIWLFSVCFYLGSHVFTKVPTFIPNTILCTGIFLLQVHISLILVSVKLMILPIKKYTMCRMIAALFLLMEGISFFLILSYSAWKFYLSESSLVFLGYAEIPSHVIFLTIIFCLLYLYENLLPLIRLELFSTDKIIILPSDSCSLCTLPLFRPSIFSSDVTLNFKSECQHLMHMSCAQVAQLILFPCLQCSIESVHDVTNSPMDFDKSPLNRADSETSNLSSFLEDTSSNSSIYDDKDVDLSVYLNLNHFNKGKVSRTLRRLDESGSSLSSVFGDDDDDDGDVDNDVLSTDSADWNYNYPYYESDISNL</sequence>
<feature type="transmembrane region" description="Helical" evidence="2">
    <location>
        <begin position="21"/>
        <end position="48"/>
    </location>
</feature>
<keyword evidence="2" id="KW-0472">Membrane</keyword>
<reference evidence="3 4" key="1">
    <citation type="submission" date="2019-03" db="EMBL/GenBank/DDBJ databases">
        <title>An improved genome assembly of the fluke Schistosoma japonicum.</title>
        <authorList>
            <person name="Hu W."/>
            <person name="Luo F."/>
            <person name="Yin M."/>
            <person name="Mo X."/>
            <person name="Sun C."/>
            <person name="Wu Q."/>
            <person name="Zhu B."/>
            <person name="Xiang M."/>
            <person name="Wang J."/>
            <person name="Wang Y."/>
            <person name="Zhang T."/>
            <person name="Xu B."/>
            <person name="Zheng H."/>
            <person name="Feng Z."/>
        </authorList>
    </citation>
    <scope>NUCLEOTIDE SEQUENCE [LARGE SCALE GENOMIC DNA]</scope>
    <source>
        <strain evidence="3">HuSjv2</strain>
        <tissue evidence="3">Worms</tissue>
    </source>
</reference>
<dbReference type="AlphaFoldDB" id="A0A4Z2DY43"/>
<comment type="caution">
    <text evidence="3">The sequence shown here is derived from an EMBL/GenBank/DDBJ whole genome shotgun (WGS) entry which is preliminary data.</text>
</comment>
<feature type="transmembrane region" description="Helical" evidence="2">
    <location>
        <begin position="182"/>
        <end position="204"/>
    </location>
</feature>
<feature type="transmembrane region" description="Helical" evidence="2">
    <location>
        <begin position="141"/>
        <end position="161"/>
    </location>
</feature>
<organism evidence="3 4">
    <name type="scientific">Schistosoma japonicum</name>
    <name type="common">Blood fluke</name>
    <dbReference type="NCBI Taxonomy" id="6182"/>
    <lineage>
        <taxon>Eukaryota</taxon>
        <taxon>Metazoa</taxon>
        <taxon>Spiralia</taxon>
        <taxon>Lophotrochozoa</taxon>
        <taxon>Platyhelminthes</taxon>
        <taxon>Trematoda</taxon>
        <taxon>Digenea</taxon>
        <taxon>Strigeidida</taxon>
        <taxon>Schistosomatoidea</taxon>
        <taxon>Schistosomatidae</taxon>
        <taxon>Schistosoma</taxon>
    </lineage>
</organism>
<dbReference type="EMBL" id="SKCS01000008">
    <property type="protein sequence ID" value="TNN21369.1"/>
    <property type="molecule type" value="Genomic_DNA"/>
</dbReference>
<evidence type="ECO:0000256" key="2">
    <source>
        <dbReference type="SAM" id="Phobius"/>
    </source>
</evidence>
<evidence type="ECO:0000256" key="1">
    <source>
        <dbReference type="SAM" id="MobiDB-lite"/>
    </source>
</evidence>
<keyword evidence="2" id="KW-0812">Transmembrane</keyword>
<keyword evidence="4" id="KW-1185">Reference proteome</keyword>
<dbReference type="Proteomes" id="UP000311919">
    <property type="component" value="Unassembled WGS sequence"/>
</dbReference>
<feature type="transmembrane region" description="Helical" evidence="2">
    <location>
        <begin position="287"/>
        <end position="309"/>
    </location>
</feature>
<dbReference type="EMBL" id="SKCS01000008">
    <property type="protein sequence ID" value="TNN21370.1"/>
    <property type="molecule type" value="Genomic_DNA"/>
</dbReference>
<name>A0A4Z2DY43_SCHJA</name>
<feature type="transmembrane region" description="Helical" evidence="2">
    <location>
        <begin position="68"/>
        <end position="90"/>
    </location>
</feature>
<accession>A0A4Z2DY43</accession>
<evidence type="ECO:0000313" key="4">
    <source>
        <dbReference type="Proteomes" id="UP000311919"/>
    </source>
</evidence>
<keyword evidence="2" id="KW-1133">Transmembrane helix</keyword>
<feature type="transmembrane region" description="Helical" evidence="2">
    <location>
        <begin position="111"/>
        <end position="135"/>
    </location>
</feature>
<feature type="region of interest" description="Disordered" evidence="1">
    <location>
        <begin position="458"/>
        <end position="480"/>
    </location>
</feature>
<feature type="transmembrane region" description="Helical" evidence="2">
    <location>
        <begin position="254"/>
        <end position="275"/>
    </location>
</feature>
<dbReference type="EMBL" id="SKCS01000008">
    <property type="protein sequence ID" value="TNN21371.1"/>
    <property type="molecule type" value="Genomic_DNA"/>
</dbReference>
<protein>
    <submittedName>
        <fullName evidence="3">Uncharacterized protein</fullName>
    </submittedName>
</protein>
<feature type="compositionally biased region" description="Acidic residues" evidence="1">
    <location>
        <begin position="465"/>
        <end position="476"/>
    </location>
</feature>
<dbReference type="OrthoDB" id="6271223at2759"/>